<dbReference type="Pfam" id="PF15770">
    <property type="entry name" value="DUF4699"/>
    <property type="match status" value="1"/>
</dbReference>
<dbReference type="PANTHER" id="PTHR16106">
    <property type="entry name" value="CHROMOSOME 4 OPEN READING FRAME 19"/>
    <property type="match status" value="1"/>
</dbReference>
<evidence type="ECO:0000256" key="1">
    <source>
        <dbReference type="SAM" id="MobiDB-lite"/>
    </source>
</evidence>
<dbReference type="Proteomes" id="UP001591681">
    <property type="component" value="Unassembled WGS sequence"/>
</dbReference>
<keyword evidence="3" id="KW-1185">Reference proteome</keyword>
<protein>
    <submittedName>
        <fullName evidence="2">Uncharacterized protein</fullName>
    </submittedName>
</protein>
<evidence type="ECO:0000313" key="3">
    <source>
        <dbReference type="Proteomes" id="UP001591681"/>
    </source>
</evidence>
<proteinExistence type="predicted"/>
<dbReference type="EMBL" id="JBHFQA010000022">
    <property type="protein sequence ID" value="KAL2079762.1"/>
    <property type="molecule type" value="Genomic_DNA"/>
</dbReference>
<comment type="caution">
    <text evidence="2">The sequence shown here is derived from an EMBL/GenBank/DDBJ whole genome shotgun (WGS) entry which is preliminary data.</text>
</comment>
<name>A0ABD1IXS5_9TELE</name>
<feature type="compositionally biased region" description="Polar residues" evidence="1">
    <location>
        <begin position="286"/>
        <end position="297"/>
    </location>
</feature>
<feature type="compositionally biased region" description="Basic and acidic residues" evidence="1">
    <location>
        <begin position="298"/>
        <end position="310"/>
    </location>
</feature>
<evidence type="ECO:0000313" key="2">
    <source>
        <dbReference type="EMBL" id="KAL2079762.1"/>
    </source>
</evidence>
<sequence length="344" mass="36347">MVVMARGAECDTLPGMCNSAVMALLCRSPGVWHWPQLGSNYESGAASFDIDGPLLYPGDQMGCSCCRMIKSYIYDPSVPVEVHGRKREAAGSSLYQPNCHLPGDEDPLQKKQGFYNLGYSSSGGITGSSPPTCAGNTTLDIDNNHINCLHGNGPPAADSSSLAWTGVGKIGGGGGGVDSDARVPQLKETQVALKNAPPPLPSIPPVYQLPSVLTPISKVPEGSTQPWDTHLSGDAMMRMGPYHVRDCLDGMECCVDDDEEERESGVGSTPDYLVDTGDEASVLSGDINTSSTSLSSADTREDRRGRRREPEGEEEQDDCQSVTDSMVAEALAALEAATAGEDDD</sequence>
<reference evidence="2 3" key="1">
    <citation type="submission" date="2024-09" db="EMBL/GenBank/DDBJ databases">
        <title>A chromosome-level genome assembly of Gray's grenadier anchovy, Coilia grayii.</title>
        <authorList>
            <person name="Fu Z."/>
        </authorList>
    </citation>
    <scope>NUCLEOTIDE SEQUENCE [LARGE SCALE GENOMIC DNA]</scope>
    <source>
        <strain evidence="2">G4</strain>
        <tissue evidence="2">Muscle</tissue>
    </source>
</reference>
<accession>A0ABD1IXS5</accession>
<dbReference type="PANTHER" id="PTHR16106:SF3">
    <property type="entry name" value="CHROMOSOME 4 OPEN READING FRAME 19"/>
    <property type="match status" value="1"/>
</dbReference>
<feature type="region of interest" description="Disordered" evidence="1">
    <location>
        <begin position="282"/>
        <end position="323"/>
    </location>
</feature>
<dbReference type="InterPro" id="IPR031528">
    <property type="entry name" value="C4orf19"/>
</dbReference>
<gene>
    <name evidence="2" type="ORF">ACEWY4_025506</name>
</gene>
<organism evidence="2 3">
    <name type="scientific">Coilia grayii</name>
    <name type="common">Gray's grenadier anchovy</name>
    <dbReference type="NCBI Taxonomy" id="363190"/>
    <lineage>
        <taxon>Eukaryota</taxon>
        <taxon>Metazoa</taxon>
        <taxon>Chordata</taxon>
        <taxon>Craniata</taxon>
        <taxon>Vertebrata</taxon>
        <taxon>Euteleostomi</taxon>
        <taxon>Actinopterygii</taxon>
        <taxon>Neopterygii</taxon>
        <taxon>Teleostei</taxon>
        <taxon>Clupei</taxon>
        <taxon>Clupeiformes</taxon>
        <taxon>Clupeoidei</taxon>
        <taxon>Engraulidae</taxon>
        <taxon>Coilinae</taxon>
        <taxon>Coilia</taxon>
    </lineage>
</organism>
<dbReference type="AlphaFoldDB" id="A0ABD1IXS5"/>